<dbReference type="Proteomes" id="UP001178507">
    <property type="component" value="Unassembled WGS sequence"/>
</dbReference>
<feature type="compositionally biased region" description="Low complexity" evidence="1">
    <location>
        <begin position="974"/>
        <end position="986"/>
    </location>
</feature>
<evidence type="ECO:0000256" key="1">
    <source>
        <dbReference type="SAM" id="MobiDB-lite"/>
    </source>
</evidence>
<dbReference type="PANTHER" id="PTHR42912">
    <property type="entry name" value="METHYLTRANSFERASE"/>
    <property type="match status" value="1"/>
</dbReference>
<feature type="compositionally biased region" description="Basic and acidic residues" evidence="1">
    <location>
        <begin position="878"/>
        <end position="887"/>
    </location>
</feature>
<organism evidence="3 4">
    <name type="scientific">Effrenium voratum</name>
    <dbReference type="NCBI Taxonomy" id="2562239"/>
    <lineage>
        <taxon>Eukaryota</taxon>
        <taxon>Sar</taxon>
        <taxon>Alveolata</taxon>
        <taxon>Dinophyceae</taxon>
        <taxon>Suessiales</taxon>
        <taxon>Symbiodiniaceae</taxon>
        <taxon>Effrenium</taxon>
    </lineage>
</organism>
<dbReference type="PANTHER" id="PTHR42912:SF93">
    <property type="entry name" value="N6-ADENOSINE-METHYLTRANSFERASE TMT1A"/>
    <property type="match status" value="1"/>
</dbReference>
<feature type="region of interest" description="Disordered" evidence="1">
    <location>
        <begin position="324"/>
        <end position="349"/>
    </location>
</feature>
<protein>
    <recommendedName>
        <fullName evidence="2">FH2 domain-containing protein</fullName>
    </recommendedName>
</protein>
<name>A0AA36IN01_9DINO</name>
<feature type="compositionally biased region" description="Low complexity" evidence="1">
    <location>
        <begin position="324"/>
        <end position="347"/>
    </location>
</feature>
<accession>A0AA36IN01</accession>
<dbReference type="InterPro" id="IPR013216">
    <property type="entry name" value="Methyltransf_11"/>
</dbReference>
<dbReference type="EMBL" id="CAUJNA010002057">
    <property type="protein sequence ID" value="CAJ1390326.1"/>
    <property type="molecule type" value="Genomic_DNA"/>
</dbReference>
<feature type="domain" description="FH2" evidence="2">
    <location>
        <begin position="274"/>
        <end position="715"/>
    </location>
</feature>
<feature type="region of interest" description="Disordered" evidence="1">
    <location>
        <begin position="746"/>
        <end position="933"/>
    </location>
</feature>
<dbReference type="AlphaFoldDB" id="A0AA36IN01"/>
<proteinExistence type="predicted"/>
<dbReference type="GO" id="GO:0008757">
    <property type="term" value="F:S-adenosylmethionine-dependent methyltransferase activity"/>
    <property type="evidence" value="ECO:0007669"/>
    <property type="project" value="InterPro"/>
</dbReference>
<dbReference type="Gene3D" id="3.40.50.150">
    <property type="entry name" value="Vaccinia Virus protein VP39"/>
    <property type="match status" value="1"/>
</dbReference>
<dbReference type="SUPFAM" id="SSF101447">
    <property type="entry name" value="Formin homology 2 domain (FH2 domain)"/>
    <property type="match status" value="1"/>
</dbReference>
<feature type="region of interest" description="Disordered" evidence="1">
    <location>
        <begin position="956"/>
        <end position="1095"/>
    </location>
</feature>
<reference evidence="3" key="1">
    <citation type="submission" date="2023-08" db="EMBL/GenBank/DDBJ databases">
        <authorList>
            <person name="Chen Y."/>
            <person name="Shah S."/>
            <person name="Dougan E. K."/>
            <person name="Thang M."/>
            <person name="Chan C."/>
        </authorList>
    </citation>
    <scope>NUCLEOTIDE SEQUENCE</scope>
</reference>
<feature type="compositionally biased region" description="Polar residues" evidence="1">
    <location>
        <begin position="987"/>
        <end position="1007"/>
    </location>
</feature>
<sequence length="1095" mass="119850">MAAPACPLARLRAPLARLDSRRCTGSSFDDRAATWDTPSSMARVAWVAGLIEAQPWFRPEAMGSCLDFGCGTGLLAFQLQGHCTSLVGVDTSEGMLQVMEAKISGGGLETKMRAARQLQGLPTFDLVVSLLCLHHVRDCQQQVQELARHLTPGGRMVLVDFEATENARLFHKADHRLGEHYEHDGLVAEELLGWLRAADLEELELVREPFQKDLAEGWPGAGNWETFQMLLASGKAPCPAAEDSLTLASEAETWSNGLVHINWQRKASHEADVFEAEDDFLRPMAALSGQPIDATRLRQQTVWEGEAPSMLTEAQLQYFFGARSRAPPSSGSRSNPSSGSSTPAGARAKAAPVFSMIKQRLLDDRTIRSAGLFLARYRMRRHRPSNPKALVEEIFKAFLQCTIVKDDHGLENLREAVEGYVEGGRPIASFVQAQGPEALGNCEPEAEHRLLHEMSTIPGINERMRCFRIQSSWDKEAAKCKNDLEVLQSGLKVLTTRKDVLRKFFSQALKLGNELNQEAGGPLAPFGFRLSCLETLAHTKSPWRPKISLLHLVLGLMSAEEVERLAGLQHLDPIRAHGLLGKSSGVQERCRDLVTSMAKLRQTAQQVPQKRSADKVPLKEDTFHEYLDQFLESRRGKAIALAEFCCEVFQGYKDLAIFLGEPAYFYPPPVTTENMEDMFRFFHNFSEVLLRTKQDVASLRLREELQAAISGGPEAAARVAEEVAMASGMPHLRRRLLPEPVTKADAVLMTPPGSPKVRGVASPCRDRGRASPNVSAVLAVQRLKKTATPEGDAQSDVSDWEPNSEPRPGAEHRADAEANAAPAAPQPAAPVPAMRQPRQTAPPVLAVRKRRLALPRERPMPTTPSSSTASSPKYWLDSPRDSSRSRLQDSSPERTACITLPLPATPRGRSLPSRACTAGESSSSLSLPGPDRRQSMRLSLSMVANRLECAALSRFESASEAGEGGDSRSRASDDSPVWVSCSSSPCQRSVDTSSTDSTWETARSCWTQPIGPEANASMTAELKVHRRSHSRELSTPLAKTARHGFGLSPVAEPGETPYKESASRGPTSVRSETSAGGKTSPPTARRLQFGRSPRK</sequence>
<feature type="compositionally biased region" description="Low complexity" evidence="1">
    <location>
        <begin position="863"/>
        <end position="872"/>
    </location>
</feature>
<dbReference type="InterPro" id="IPR029063">
    <property type="entry name" value="SAM-dependent_MTases_sf"/>
</dbReference>
<dbReference type="InterPro" id="IPR042201">
    <property type="entry name" value="FH2_Formin_sf"/>
</dbReference>
<keyword evidence="4" id="KW-1185">Reference proteome</keyword>
<evidence type="ECO:0000313" key="4">
    <source>
        <dbReference type="Proteomes" id="UP001178507"/>
    </source>
</evidence>
<dbReference type="PROSITE" id="PS51444">
    <property type="entry name" value="FH2"/>
    <property type="match status" value="1"/>
</dbReference>
<dbReference type="Gene3D" id="1.20.58.2220">
    <property type="entry name" value="Formin, FH2 domain"/>
    <property type="match status" value="1"/>
</dbReference>
<dbReference type="InterPro" id="IPR050508">
    <property type="entry name" value="Methyltransf_Superfamily"/>
</dbReference>
<dbReference type="Pfam" id="PF08241">
    <property type="entry name" value="Methyltransf_11"/>
    <property type="match status" value="1"/>
</dbReference>
<gene>
    <name evidence="3" type="ORF">EVOR1521_LOCUS15795</name>
</gene>
<dbReference type="CDD" id="cd02440">
    <property type="entry name" value="AdoMet_MTases"/>
    <property type="match status" value="1"/>
</dbReference>
<evidence type="ECO:0000259" key="2">
    <source>
        <dbReference type="PROSITE" id="PS51444"/>
    </source>
</evidence>
<dbReference type="InterPro" id="IPR015425">
    <property type="entry name" value="FH2_Formin"/>
</dbReference>
<evidence type="ECO:0000313" key="3">
    <source>
        <dbReference type="EMBL" id="CAJ1390326.1"/>
    </source>
</evidence>
<feature type="compositionally biased region" description="Polar residues" evidence="1">
    <location>
        <begin position="1064"/>
        <end position="1082"/>
    </location>
</feature>
<dbReference type="Pfam" id="PF02181">
    <property type="entry name" value="FH2"/>
    <property type="match status" value="1"/>
</dbReference>
<comment type="caution">
    <text evidence="3">The sequence shown here is derived from an EMBL/GenBank/DDBJ whole genome shotgun (WGS) entry which is preliminary data.</text>
</comment>
<dbReference type="SUPFAM" id="SSF53335">
    <property type="entry name" value="S-adenosyl-L-methionine-dependent methyltransferases"/>
    <property type="match status" value="1"/>
</dbReference>